<comment type="caution">
    <text evidence="1">The sequence shown here is derived from an EMBL/GenBank/DDBJ whole genome shotgun (WGS) entry which is preliminary data.</text>
</comment>
<dbReference type="EMBL" id="JBBPBM010000026">
    <property type="protein sequence ID" value="KAK8539527.1"/>
    <property type="molecule type" value="Genomic_DNA"/>
</dbReference>
<sequence>MLVSLFDQERSFTRGVDPMVLVSPSIDEEMRRKRVEEENRENNSVPLVEEEKCRLQTEILGVKCSLLRMERDIAVMRIERRVEMERTLKFIVQTYLLSLFD</sequence>
<evidence type="ECO:0000313" key="2">
    <source>
        <dbReference type="Proteomes" id="UP001472677"/>
    </source>
</evidence>
<protein>
    <submittedName>
        <fullName evidence="1">Uncharacterized protein</fullName>
    </submittedName>
</protein>
<accession>A0ABR2DLA1</accession>
<gene>
    <name evidence="1" type="ORF">V6N12_043152</name>
</gene>
<dbReference type="Proteomes" id="UP001472677">
    <property type="component" value="Unassembled WGS sequence"/>
</dbReference>
<dbReference type="PANTHER" id="PTHR35468:SF1">
    <property type="entry name" value="MYOSIN-LIKE PROTEIN"/>
    <property type="match status" value="1"/>
</dbReference>
<organism evidence="1 2">
    <name type="scientific">Hibiscus sabdariffa</name>
    <name type="common">roselle</name>
    <dbReference type="NCBI Taxonomy" id="183260"/>
    <lineage>
        <taxon>Eukaryota</taxon>
        <taxon>Viridiplantae</taxon>
        <taxon>Streptophyta</taxon>
        <taxon>Embryophyta</taxon>
        <taxon>Tracheophyta</taxon>
        <taxon>Spermatophyta</taxon>
        <taxon>Magnoliopsida</taxon>
        <taxon>eudicotyledons</taxon>
        <taxon>Gunneridae</taxon>
        <taxon>Pentapetalae</taxon>
        <taxon>rosids</taxon>
        <taxon>malvids</taxon>
        <taxon>Malvales</taxon>
        <taxon>Malvaceae</taxon>
        <taxon>Malvoideae</taxon>
        <taxon>Hibiscus</taxon>
    </lineage>
</organism>
<proteinExistence type="predicted"/>
<reference evidence="1 2" key="1">
    <citation type="journal article" date="2024" name="G3 (Bethesda)">
        <title>Genome assembly of Hibiscus sabdariffa L. provides insights into metabolisms of medicinal natural products.</title>
        <authorList>
            <person name="Kim T."/>
        </authorList>
    </citation>
    <scope>NUCLEOTIDE SEQUENCE [LARGE SCALE GENOMIC DNA]</scope>
    <source>
        <strain evidence="1">TK-2024</strain>
        <tissue evidence="1">Old leaves</tissue>
    </source>
</reference>
<evidence type="ECO:0000313" key="1">
    <source>
        <dbReference type="EMBL" id="KAK8539527.1"/>
    </source>
</evidence>
<name>A0ABR2DLA1_9ROSI</name>
<dbReference type="PANTHER" id="PTHR35468">
    <property type="entry name" value="MYOSIN-LIKE PROTEIN"/>
    <property type="match status" value="1"/>
</dbReference>
<keyword evidence="2" id="KW-1185">Reference proteome</keyword>